<dbReference type="EMBL" id="BARW01033448">
    <property type="protein sequence ID" value="GAJ09879.1"/>
    <property type="molecule type" value="Genomic_DNA"/>
</dbReference>
<dbReference type="AlphaFoldDB" id="X1TX89"/>
<accession>X1TX89</accession>
<dbReference type="SUPFAM" id="SSF53383">
    <property type="entry name" value="PLP-dependent transferases"/>
    <property type="match status" value="1"/>
</dbReference>
<dbReference type="InterPro" id="IPR049315">
    <property type="entry name" value="GDC-P_N"/>
</dbReference>
<sequence length="192" mass="21087">GDYGADIVVAEGQPLGIPISFGGPYLGIFACRKEYVRQMPGRIVGKTVDAEGKPGYVMTLVTREQYVRRERATSNICTSEALMALAAAVYLATLGKRGLRQVAELCYHKAHYAAEAIGKLKGYSLAFQQPFFKEFVIRCPVAPRKINDALFKEGIIGGLDISHIIDNGMLLCVTEVNTKQDIDRLVEILSVF</sequence>
<dbReference type="GO" id="GO:0009116">
    <property type="term" value="P:nucleoside metabolic process"/>
    <property type="evidence" value="ECO:0007669"/>
    <property type="project" value="InterPro"/>
</dbReference>
<dbReference type="Gene3D" id="3.40.640.10">
    <property type="entry name" value="Type I PLP-dependent aspartate aminotransferase-like (Major domain)"/>
    <property type="match status" value="1"/>
</dbReference>
<protein>
    <recommendedName>
        <fullName evidence="2">Glycine cleavage system P-protein N-terminal domain-containing protein</fullName>
    </recommendedName>
</protein>
<evidence type="ECO:0000259" key="2">
    <source>
        <dbReference type="Pfam" id="PF02347"/>
    </source>
</evidence>
<proteinExistence type="predicted"/>
<dbReference type="InterPro" id="IPR015424">
    <property type="entry name" value="PyrdxlP-dep_Trfase"/>
</dbReference>
<organism evidence="3">
    <name type="scientific">marine sediment metagenome</name>
    <dbReference type="NCBI Taxonomy" id="412755"/>
    <lineage>
        <taxon>unclassified sequences</taxon>
        <taxon>metagenomes</taxon>
        <taxon>ecological metagenomes</taxon>
    </lineage>
</organism>
<dbReference type="GO" id="GO:0004375">
    <property type="term" value="F:glycine dehydrogenase (decarboxylating) activity"/>
    <property type="evidence" value="ECO:0007669"/>
    <property type="project" value="InterPro"/>
</dbReference>
<dbReference type="Pfam" id="PF02347">
    <property type="entry name" value="GDC-P"/>
    <property type="match status" value="1"/>
</dbReference>
<comment type="caution">
    <text evidence="3">The sequence shown here is derived from an EMBL/GenBank/DDBJ whole genome shotgun (WGS) entry which is preliminary data.</text>
</comment>
<evidence type="ECO:0000256" key="1">
    <source>
        <dbReference type="ARBA" id="ARBA00023002"/>
    </source>
</evidence>
<name>X1TX89_9ZZZZ</name>
<reference evidence="3" key="1">
    <citation type="journal article" date="2014" name="Front. Microbiol.">
        <title>High frequency of phylogenetically diverse reductive dehalogenase-homologous genes in deep subseafloor sedimentary metagenomes.</title>
        <authorList>
            <person name="Kawai M."/>
            <person name="Futagami T."/>
            <person name="Toyoda A."/>
            <person name="Takaki Y."/>
            <person name="Nishi S."/>
            <person name="Hori S."/>
            <person name="Arai W."/>
            <person name="Tsubouchi T."/>
            <person name="Morono Y."/>
            <person name="Uchiyama I."/>
            <person name="Ito T."/>
            <person name="Fujiyama A."/>
            <person name="Inagaki F."/>
            <person name="Takami H."/>
        </authorList>
    </citation>
    <scope>NUCLEOTIDE SEQUENCE</scope>
    <source>
        <strain evidence="3">Expedition CK06-06</strain>
    </source>
</reference>
<dbReference type="InterPro" id="IPR015421">
    <property type="entry name" value="PyrdxlP-dep_Trfase_major"/>
</dbReference>
<dbReference type="PANTHER" id="PTHR42806:SF1">
    <property type="entry name" value="GLYCINE DEHYDROGENASE (DECARBOXYLATING)"/>
    <property type="match status" value="1"/>
</dbReference>
<dbReference type="PANTHER" id="PTHR42806">
    <property type="entry name" value="GLYCINE CLEAVAGE SYSTEM P-PROTEIN"/>
    <property type="match status" value="1"/>
</dbReference>
<evidence type="ECO:0000313" key="3">
    <source>
        <dbReference type="EMBL" id="GAJ09879.1"/>
    </source>
</evidence>
<feature type="non-terminal residue" evidence="3">
    <location>
        <position position="1"/>
    </location>
</feature>
<dbReference type="InterPro" id="IPR023010">
    <property type="entry name" value="GcvPA"/>
</dbReference>
<keyword evidence="1" id="KW-0560">Oxidoreductase</keyword>
<feature type="domain" description="Glycine cleavage system P-protein N-terminal" evidence="2">
    <location>
        <begin position="1"/>
        <end position="189"/>
    </location>
</feature>
<gene>
    <name evidence="3" type="ORF">S12H4_52680</name>
</gene>